<evidence type="ECO:0000313" key="3">
    <source>
        <dbReference type="Proteomes" id="UP001219525"/>
    </source>
</evidence>
<evidence type="ECO:0000256" key="1">
    <source>
        <dbReference type="SAM" id="MobiDB-lite"/>
    </source>
</evidence>
<organism evidence="2 3">
    <name type="scientific">Mycena pura</name>
    <dbReference type="NCBI Taxonomy" id="153505"/>
    <lineage>
        <taxon>Eukaryota</taxon>
        <taxon>Fungi</taxon>
        <taxon>Dikarya</taxon>
        <taxon>Basidiomycota</taxon>
        <taxon>Agaricomycotina</taxon>
        <taxon>Agaricomycetes</taxon>
        <taxon>Agaricomycetidae</taxon>
        <taxon>Agaricales</taxon>
        <taxon>Marasmiineae</taxon>
        <taxon>Mycenaceae</taxon>
        <taxon>Mycena</taxon>
    </lineage>
</organism>
<comment type="caution">
    <text evidence="2">The sequence shown here is derived from an EMBL/GenBank/DDBJ whole genome shotgun (WGS) entry which is preliminary data.</text>
</comment>
<feature type="region of interest" description="Disordered" evidence="1">
    <location>
        <begin position="330"/>
        <end position="360"/>
    </location>
</feature>
<feature type="region of interest" description="Disordered" evidence="1">
    <location>
        <begin position="13"/>
        <end position="34"/>
    </location>
</feature>
<evidence type="ECO:0000313" key="2">
    <source>
        <dbReference type="EMBL" id="KAJ7200797.1"/>
    </source>
</evidence>
<name>A0AAD6V2H6_9AGAR</name>
<accession>A0AAD6V2H6</accession>
<keyword evidence="3" id="KW-1185">Reference proteome</keyword>
<dbReference type="AlphaFoldDB" id="A0AAD6V2H6"/>
<dbReference type="EMBL" id="JARJCW010000061">
    <property type="protein sequence ID" value="KAJ7200797.1"/>
    <property type="molecule type" value="Genomic_DNA"/>
</dbReference>
<sequence length="552" mass="60476">MYSTLVSVQHRLRQYGPELPGAPGAGTSEQRGKEEEQLEDIGFWLCMKEVGAGVHLTRLLGGHLAVVDAHDDEPEHGHELAAGEEAVCRRDTRRPLESGNVQSGLVSYKQTLQYNISKTTSLDLAEIDLGSRSNSGAQISKETTGSELEVSGTAHQLVLDCYLRFRRLKCHRHEMPRRRMTPSLPSLPASQSAERVAVRTSFNMVHCAALLYAPYCHANLLLHHWQEDLDAAFTTNLKHSSMPAVVHVTSKSSRLPANTLRLSLCFSPHLIHSFSPFYCLGHLVRTAPRVDESREFVPVHADARREGRCELTQHRQRVCAAAGSLDGPAPAPDLACDVPSSPRRQRQPGRMEGGTVGAPRRIGRTMTTRCCRTREPVPSAAAAEWEGHCEVSGSLDGPAPDPVRDVPGFVSPAGWSRGAVGAPRHLARTTTQRAPCPAGLILKPPATYIRDEPGPQSLPPRWRRVPYIVCGRGRTAAREVSGGCWEAGSGRRCGRMRRVVGGRAILGMGKASFSKTKKVFEVLSKIPKIRGPSWGKTSVFCIFEIFDVISSW</sequence>
<gene>
    <name evidence="2" type="ORF">GGX14DRAFT_400403</name>
</gene>
<proteinExistence type="predicted"/>
<reference evidence="2" key="1">
    <citation type="submission" date="2023-03" db="EMBL/GenBank/DDBJ databases">
        <title>Massive genome expansion in bonnet fungi (Mycena s.s.) driven by repeated elements and novel gene families across ecological guilds.</title>
        <authorList>
            <consortium name="Lawrence Berkeley National Laboratory"/>
            <person name="Harder C.B."/>
            <person name="Miyauchi S."/>
            <person name="Viragh M."/>
            <person name="Kuo A."/>
            <person name="Thoen E."/>
            <person name="Andreopoulos B."/>
            <person name="Lu D."/>
            <person name="Skrede I."/>
            <person name="Drula E."/>
            <person name="Henrissat B."/>
            <person name="Morin E."/>
            <person name="Kohler A."/>
            <person name="Barry K."/>
            <person name="LaButti K."/>
            <person name="Morin E."/>
            <person name="Salamov A."/>
            <person name="Lipzen A."/>
            <person name="Mereny Z."/>
            <person name="Hegedus B."/>
            <person name="Baldrian P."/>
            <person name="Stursova M."/>
            <person name="Weitz H."/>
            <person name="Taylor A."/>
            <person name="Grigoriev I.V."/>
            <person name="Nagy L.G."/>
            <person name="Martin F."/>
            <person name="Kauserud H."/>
        </authorList>
    </citation>
    <scope>NUCLEOTIDE SEQUENCE</scope>
    <source>
        <strain evidence="2">9144</strain>
    </source>
</reference>
<dbReference type="Proteomes" id="UP001219525">
    <property type="component" value="Unassembled WGS sequence"/>
</dbReference>
<protein>
    <submittedName>
        <fullName evidence="2">Uncharacterized protein</fullName>
    </submittedName>
</protein>